<proteinExistence type="predicted"/>
<protein>
    <submittedName>
        <fullName evidence="1 2">Uncharacterized protein</fullName>
    </submittedName>
</protein>
<reference evidence="1 2" key="1">
    <citation type="journal article" date="2010" name="Nature">
        <title>Genome sequence of the palaeopolyploid soybean.</title>
        <authorList>
            <person name="Schmutz J."/>
            <person name="Cannon S.B."/>
            <person name="Schlueter J."/>
            <person name="Ma J."/>
            <person name="Mitros T."/>
            <person name="Nelson W."/>
            <person name="Hyten D.L."/>
            <person name="Song Q."/>
            <person name="Thelen J.J."/>
            <person name="Cheng J."/>
            <person name="Xu D."/>
            <person name="Hellsten U."/>
            <person name="May G.D."/>
            <person name="Yu Y."/>
            <person name="Sakurai T."/>
            <person name="Umezawa T."/>
            <person name="Bhattacharyya M.K."/>
            <person name="Sandhu D."/>
            <person name="Valliyodan B."/>
            <person name="Lindquist E."/>
            <person name="Peto M."/>
            <person name="Grant D."/>
            <person name="Shu S."/>
            <person name="Goodstein D."/>
            <person name="Barry K."/>
            <person name="Futrell-Griggs M."/>
            <person name="Abernathy B."/>
            <person name="Du J."/>
            <person name="Tian Z."/>
            <person name="Zhu L."/>
            <person name="Gill N."/>
            <person name="Joshi T."/>
            <person name="Libault M."/>
            <person name="Sethuraman A."/>
            <person name="Zhang X.-C."/>
            <person name="Shinozaki K."/>
            <person name="Nguyen H.T."/>
            <person name="Wing R.A."/>
            <person name="Cregan P."/>
            <person name="Specht J."/>
            <person name="Grimwood J."/>
            <person name="Rokhsar D."/>
            <person name="Stacey G."/>
            <person name="Shoemaker R.C."/>
            <person name="Jackson S.A."/>
        </authorList>
    </citation>
    <scope>NUCLEOTIDE SEQUENCE [LARGE SCALE GENOMIC DNA]</scope>
    <source>
        <strain evidence="2">cv. Williams 82</strain>
        <tissue evidence="1">Callus</tissue>
    </source>
</reference>
<evidence type="ECO:0000313" key="3">
    <source>
        <dbReference type="Proteomes" id="UP000008827"/>
    </source>
</evidence>
<evidence type="ECO:0000313" key="2">
    <source>
        <dbReference type="EnsemblPlants" id="KRH32970"/>
    </source>
</evidence>
<reference evidence="2" key="2">
    <citation type="submission" date="2018-02" db="UniProtKB">
        <authorList>
            <consortium name="EnsemblPlants"/>
        </authorList>
    </citation>
    <scope>IDENTIFICATION</scope>
    <source>
        <strain evidence="2">Williams 82</strain>
    </source>
</reference>
<dbReference type="EnsemblPlants" id="KRH32970">
    <property type="protein sequence ID" value="KRH32970"/>
    <property type="gene ID" value="GLYMA_10G090300"/>
</dbReference>
<dbReference type="EMBL" id="CM000843">
    <property type="protein sequence ID" value="KRH32970.1"/>
    <property type="molecule type" value="Genomic_DNA"/>
</dbReference>
<name>A0A0R0HR52_SOYBN</name>
<keyword evidence="3" id="KW-1185">Reference proteome</keyword>
<dbReference type="AlphaFoldDB" id="A0A0R0HR52"/>
<dbReference type="InParanoid" id="A0A0R0HR52"/>
<dbReference type="Gramene" id="KRH32970">
    <property type="protein sequence ID" value="KRH32970"/>
    <property type="gene ID" value="GLYMA_10G090300"/>
</dbReference>
<organism evidence="1">
    <name type="scientific">Glycine max</name>
    <name type="common">Soybean</name>
    <name type="synonym">Glycine hispida</name>
    <dbReference type="NCBI Taxonomy" id="3847"/>
    <lineage>
        <taxon>Eukaryota</taxon>
        <taxon>Viridiplantae</taxon>
        <taxon>Streptophyta</taxon>
        <taxon>Embryophyta</taxon>
        <taxon>Tracheophyta</taxon>
        <taxon>Spermatophyta</taxon>
        <taxon>Magnoliopsida</taxon>
        <taxon>eudicotyledons</taxon>
        <taxon>Gunneridae</taxon>
        <taxon>Pentapetalae</taxon>
        <taxon>rosids</taxon>
        <taxon>fabids</taxon>
        <taxon>Fabales</taxon>
        <taxon>Fabaceae</taxon>
        <taxon>Papilionoideae</taxon>
        <taxon>50 kb inversion clade</taxon>
        <taxon>NPAAA clade</taxon>
        <taxon>indigoferoid/millettioid clade</taxon>
        <taxon>Phaseoleae</taxon>
        <taxon>Glycine</taxon>
        <taxon>Glycine subgen. Soja</taxon>
    </lineage>
</organism>
<accession>A0A0R0HR52</accession>
<gene>
    <name evidence="1" type="ORF">GLYMA_10G090300</name>
</gene>
<dbReference type="Proteomes" id="UP000008827">
    <property type="component" value="Chromosome 10"/>
</dbReference>
<reference evidence="1" key="3">
    <citation type="submission" date="2018-07" db="EMBL/GenBank/DDBJ databases">
        <title>WGS assembly of Glycine max.</title>
        <authorList>
            <person name="Schmutz J."/>
            <person name="Cannon S."/>
            <person name="Schlueter J."/>
            <person name="Ma J."/>
            <person name="Mitros T."/>
            <person name="Nelson W."/>
            <person name="Hyten D."/>
            <person name="Song Q."/>
            <person name="Thelen J."/>
            <person name="Cheng J."/>
            <person name="Xu D."/>
            <person name="Hellsten U."/>
            <person name="May G."/>
            <person name="Yu Y."/>
            <person name="Sakurai T."/>
            <person name="Umezawa T."/>
            <person name="Bhattacharyya M."/>
            <person name="Sandhu D."/>
            <person name="Valliyodan B."/>
            <person name="Lindquist E."/>
            <person name="Peto M."/>
            <person name="Grant D."/>
            <person name="Shu S."/>
            <person name="Goodstein D."/>
            <person name="Barry K."/>
            <person name="Futrell-Griggs M."/>
            <person name="Abernathy B."/>
            <person name="Du J."/>
            <person name="Tian Z."/>
            <person name="Zhu L."/>
            <person name="Gill N."/>
            <person name="Joshi T."/>
            <person name="Libault M."/>
            <person name="Sethuraman A."/>
            <person name="Zhang X."/>
            <person name="Shinozaki K."/>
            <person name="Nguyen H."/>
            <person name="Wing R."/>
            <person name="Cregan P."/>
            <person name="Specht J."/>
            <person name="Grimwood J."/>
            <person name="Rokhsar D."/>
            <person name="Stacey G."/>
            <person name="Shoemaker R."/>
            <person name="Jackson S."/>
        </authorList>
    </citation>
    <scope>NUCLEOTIDE SEQUENCE</scope>
    <source>
        <tissue evidence="1">Callus</tissue>
    </source>
</reference>
<evidence type="ECO:0000313" key="1">
    <source>
        <dbReference type="EMBL" id="KRH32970.1"/>
    </source>
</evidence>
<sequence length="37" mass="4367">MQSMCRKKGELTCNFFWRKTNGWILVAMSVLGIRFLT</sequence>